<keyword evidence="10" id="KW-0675">Receptor</keyword>
<dbReference type="Proteomes" id="UP000326091">
    <property type="component" value="Chromosome"/>
</dbReference>
<dbReference type="NCBIfam" id="TIGR04057">
    <property type="entry name" value="SusC_RagA_signa"/>
    <property type="match status" value="1"/>
</dbReference>
<dbReference type="PROSITE" id="PS52016">
    <property type="entry name" value="TONB_DEPENDENT_REC_3"/>
    <property type="match status" value="1"/>
</dbReference>
<proteinExistence type="inferred from homology"/>
<dbReference type="Gene3D" id="2.170.130.10">
    <property type="entry name" value="TonB-dependent receptor, plug domain"/>
    <property type="match status" value="1"/>
</dbReference>
<sequence>MKRKLMLLLTCLFVGIGLVTAQITKVTGTVISEEDGLPVVGASILVKGTTVGTVTDMDGKFTLSNVPSSAKTLVVSFIGMATQEVPVKANLNVVLKSDTEQLEEVMVVAYGTAKKSAFTGSAATIKNEKIATRQTSNVTNALAGQVAGVQTTSNNGQPGKDAEVRIRGIGSISASNKPLYVVDGVPYDGEISAISTSDIESMTVLKDAASNALYGARGANGVILITTKRGKSGEARVTFDAKWGVNKRGVPNYETITDPATFYELNYSSIYNADLKGYAAAGDLAKANAYANQAMLSSTYLGYQVYSIPQGQQLIGMDGKLNPNATLGYSDGTYYYTPDNWSDEIFENNLRQEYNLSISGATEKMNYYMSAGYLDDKGIVPNSGFQRYSARLKADYQVKPWLKMGGNVSFTHYDSREQDTEGGTSNANIFYASNIMGAIYPMYVRDAQGNIMVDNRGFLRYDYGKPGQDSNGSRNTIPNANPLASYMLDKMKYSGDVVSGKWSADIDIWNGIKAKVNIGVDVNNVRATEMVNPFYGQYSETSGVGGLISVSSERTFSVNQQYLLTYNKTFNDVHNVDILAGHESYDYKYQYLYGQREKLYDPNVPELGNGIMNQSNNSYSRNYATEGWLFRAQYDYDGRYFVSASFRRDASSCFHPDNRWGNFWSVGAGWLLSKEKFLENQSWIDMLKFKISYGLQGNDNLMFQGGLYRNYYPYQDQYTLANSNGDFSTSLYYKGNKEITWETSHSFNTGFDFAFWGGKLGGSVEYFSRKTTDMLYFKPVAASMGYSRFPENVGSMVNRGVELDLYSNIIENKNFSWNVNFNLTHFKNKVLELSPELNGQLIDGARIYREDESMYQLYLPKYVGVDSETGESLWALVTPDENGNTVTKSYSVASENRFASGDILPKVYGGFGTSVTAYGFDLSVSFAYQLGGRILDYTYQGLMDVAATGSALHKDMLKAWTPENKNTDVPRMNINDQYTNRLTDRFLTSSDYLSLQNITLGYTLPKSLTRKMQIDGVRVFFVADNVALLTARKGLDPRQGYVAADNVYSPIRTISGGISLNF</sequence>
<keyword evidence="2 7" id="KW-0813">Transport</keyword>
<dbReference type="RefSeq" id="WP_234247879.1">
    <property type="nucleotide sequence ID" value="NZ_CAXSOO010000010.1"/>
</dbReference>
<gene>
    <name evidence="10" type="primary">susC_65</name>
    <name evidence="10" type="ORF">VIC01_03739</name>
</gene>
<dbReference type="Gene3D" id="2.40.170.20">
    <property type="entry name" value="TonB-dependent receptor, beta-barrel domain"/>
    <property type="match status" value="1"/>
</dbReference>
<reference evidence="10 11" key="1">
    <citation type="submission" date="2019-09" db="EMBL/GenBank/DDBJ databases">
        <title>Commensal-derived Metabolites Govern Vibrio cholerae Pathogenesis in Host.</title>
        <authorList>
            <person name="Yoon S.S."/>
            <person name="Yoon M.Y."/>
        </authorList>
    </citation>
    <scope>NUCLEOTIDE SEQUENCE [LARGE SCALE GENOMIC DNA]</scope>
    <source>
        <strain evidence="10 11">VIC01</strain>
    </source>
</reference>
<evidence type="ECO:0000256" key="2">
    <source>
        <dbReference type="ARBA" id="ARBA00022448"/>
    </source>
</evidence>
<organism evidence="10 11">
    <name type="scientific">Phocaeicola vulgatus</name>
    <name type="common">Bacteroides vulgatus</name>
    <dbReference type="NCBI Taxonomy" id="821"/>
    <lineage>
        <taxon>Bacteria</taxon>
        <taxon>Pseudomonadati</taxon>
        <taxon>Bacteroidota</taxon>
        <taxon>Bacteroidia</taxon>
        <taxon>Bacteroidales</taxon>
        <taxon>Bacteroidaceae</taxon>
        <taxon>Phocaeicola</taxon>
    </lineage>
</organism>
<feature type="domain" description="TonB-dependent receptor plug" evidence="9">
    <location>
        <begin position="116"/>
        <end position="222"/>
    </location>
</feature>
<dbReference type="FunFam" id="2.60.40.1120:FF:000003">
    <property type="entry name" value="Outer membrane protein Omp121"/>
    <property type="match status" value="1"/>
</dbReference>
<protein>
    <submittedName>
        <fullName evidence="10">TonB-dependent receptor SusC</fullName>
    </submittedName>
</protein>
<dbReference type="NCBIfam" id="TIGR04056">
    <property type="entry name" value="OMP_RagA_SusC"/>
    <property type="match status" value="1"/>
</dbReference>
<dbReference type="InterPro" id="IPR039426">
    <property type="entry name" value="TonB-dep_rcpt-like"/>
</dbReference>
<keyword evidence="3 7" id="KW-1134">Transmembrane beta strand</keyword>
<dbReference type="SUPFAM" id="SSF56935">
    <property type="entry name" value="Porins"/>
    <property type="match status" value="1"/>
</dbReference>
<evidence type="ECO:0000256" key="7">
    <source>
        <dbReference type="PROSITE-ProRule" id="PRU01360"/>
    </source>
</evidence>
<evidence type="ECO:0000313" key="10">
    <source>
        <dbReference type="EMBL" id="QEW38120.1"/>
    </source>
</evidence>
<evidence type="ECO:0000256" key="1">
    <source>
        <dbReference type="ARBA" id="ARBA00004571"/>
    </source>
</evidence>
<keyword evidence="4 7" id="KW-0812">Transmembrane</keyword>
<evidence type="ECO:0000256" key="3">
    <source>
        <dbReference type="ARBA" id="ARBA00022452"/>
    </source>
</evidence>
<dbReference type="InterPro" id="IPR008969">
    <property type="entry name" value="CarboxyPept-like_regulatory"/>
</dbReference>
<evidence type="ECO:0000256" key="5">
    <source>
        <dbReference type="ARBA" id="ARBA00023136"/>
    </source>
</evidence>
<dbReference type="InterPro" id="IPR023997">
    <property type="entry name" value="TonB-dep_OMP_SusC/RagA_CS"/>
</dbReference>
<comment type="similarity">
    <text evidence="7">Belongs to the TonB-dependent receptor family.</text>
</comment>
<dbReference type="InterPro" id="IPR012910">
    <property type="entry name" value="Plug_dom"/>
</dbReference>
<dbReference type="InterPro" id="IPR036942">
    <property type="entry name" value="Beta-barrel_TonB_sf"/>
</dbReference>
<keyword evidence="5 7" id="KW-0472">Membrane</keyword>
<dbReference type="EMBL" id="CP043529">
    <property type="protein sequence ID" value="QEW38120.1"/>
    <property type="molecule type" value="Genomic_DNA"/>
</dbReference>
<dbReference type="AlphaFoldDB" id="A0A5P3AY30"/>
<accession>A0A5P3AY30</accession>
<evidence type="ECO:0000256" key="6">
    <source>
        <dbReference type="ARBA" id="ARBA00023237"/>
    </source>
</evidence>
<evidence type="ECO:0000259" key="9">
    <source>
        <dbReference type="Pfam" id="PF07715"/>
    </source>
</evidence>
<name>A0A5P3AY30_PHOVU</name>
<keyword evidence="6 7" id="KW-0998">Cell outer membrane</keyword>
<comment type="subcellular location">
    <subcellularLocation>
        <location evidence="1 7">Cell outer membrane</location>
        <topology evidence="1 7">Multi-pass membrane protein</topology>
    </subcellularLocation>
</comment>
<evidence type="ECO:0000313" key="11">
    <source>
        <dbReference type="Proteomes" id="UP000326091"/>
    </source>
</evidence>
<keyword evidence="8" id="KW-0732">Signal</keyword>
<dbReference type="FunFam" id="2.170.130.10:FF:000008">
    <property type="entry name" value="SusC/RagA family TonB-linked outer membrane protein"/>
    <property type="match status" value="1"/>
</dbReference>
<dbReference type="Pfam" id="PF13715">
    <property type="entry name" value="CarbopepD_reg_2"/>
    <property type="match status" value="1"/>
</dbReference>
<evidence type="ECO:0000256" key="4">
    <source>
        <dbReference type="ARBA" id="ARBA00022692"/>
    </source>
</evidence>
<dbReference type="SUPFAM" id="SSF49464">
    <property type="entry name" value="Carboxypeptidase regulatory domain-like"/>
    <property type="match status" value="1"/>
</dbReference>
<dbReference type="Gene3D" id="2.60.40.1120">
    <property type="entry name" value="Carboxypeptidase-like, regulatory domain"/>
    <property type="match status" value="1"/>
</dbReference>
<feature type="signal peptide" evidence="8">
    <location>
        <begin position="1"/>
        <end position="21"/>
    </location>
</feature>
<dbReference type="InterPro" id="IPR037066">
    <property type="entry name" value="Plug_dom_sf"/>
</dbReference>
<dbReference type="GO" id="GO:0009279">
    <property type="term" value="C:cell outer membrane"/>
    <property type="evidence" value="ECO:0007669"/>
    <property type="project" value="UniProtKB-SubCell"/>
</dbReference>
<evidence type="ECO:0000256" key="8">
    <source>
        <dbReference type="SAM" id="SignalP"/>
    </source>
</evidence>
<dbReference type="InterPro" id="IPR023996">
    <property type="entry name" value="TonB-dep_OMP_SusC/RagA"/>
</dbReference>
<feature type="chain" id="PRO_5024927315" evidence="8">
    <location>
        <begin position="22"/>
        <end position="1062"/>
    </location>
</feature>
<dbReference type="Pfam" id="PF07715">
    <property type="entry name" value="Plug"/>
    <property type="match status" value="1"/>
</dbReference>